<dbReference type="EMBL" id="JAYMYR010000010">
    <property type="protein sequence ID" value="KAK7335286.1"/>
    <property type="molecule type" value="Genomic_DNA"/>
</dbReference>
<name>A0AAN9QHQ4_PHACN</name>
<protein>
    <submittedName>
        <fullName evidence="1">Uncharacterized protein</fullName>
    </submittedName>
</protein>
<organism evidence="1 2">
    <name type="scientific">Phaseolus coccineus</name>
    <name type="common">Scarlet runner bean</name>
    <name type="synonym">Phaseolus multiflorus</name>
    <dbReference type="NCBI Taxonomy" id="3886"/>
    <lineage>
        <taxon>Eukaryota</taxon>
        <taxon>Viridiplantae</taxon>
        <taxon>Streptophyta</taxon>
        <taxon>Embryophyta</taxon>
        <taxon>Tracheophyta</taxon>
        <taxon>Spermatophyta</taxon>
        <taxon>Magnoliopsida</taxon>
        <taxon>eudicotyledons</taxon>
        <taxon>Gunneridae</taxon>
        <taxon>Pentapetalae</taxon>
        <taxon>rosids</taxon>
        <taxon>fabids</taxon>
        <taxon>Fabales</taxon>
        <taxon>Fabaceae</taxon>
        <taxon>Papilionoideae</taxon>
        <taxon>50 kb inversion clade</taxon>
        <taxon>NPAAA clade</taxon>
        <taxon>indigoferoid/millettioid clade</taxon>
        <taxon>Phaseoleae</taxon>
        <taxon>Phaseolus</taxon>
    </lineage>
</organism>
<evidence type="ECO:0000313" key="1">
    <source>
        <dbReference type="EMBL" id="KAK7335286.1"/>
    </source>
</evidence>
<dbReference type="AlphaFoldDB" id="A0AAN9QHQ4"/>
<keyword evidence="2" id="KW-1185">Reference proteome</keyword>
<accession>A0AAN9QHQ4</accession>
<dbReference type="Proteomes" id="UP001374584">
    <property type="component" value="Unassembled WGS sequence"/>
</dbReference>
<evidence type="ECO:0000313" key="2">
    <source>
        <dbReference type="Proteomes" id="UP001374584"/>
    </source>
</evidence>
<gene>
    <name evidence="1" type="ORF">VNO80_27064</name>
</gene>
<reference evidence="1 2" key="1">
    <citation type="submission" date="2024-01" db="EMBL/GenBank/DDBJ databases">
        <title>The genomes of 5 underutilized Papilionoideae crops provide insights into root nodulation and disease resistanc.</title>
        <authorList>
            <person name="Jiang F."/>
        </authorList>
    </citation>
    <scope>NUCLEOTIDE SEQUENCE [LARGE SCALE GENOMIC DNA]</scope>
    <source>
        <strain evidence="1">JINMINGXINNONG_FW02</strain>
        <tissue evidence="1">Leaves</tissue>
    </source>
</reference>
<comment type="caution">
    <text evidence="1">The sequence shown here is derived from an EMBL/GenBank/DDBJ whole genome shotgun (WGS) entry which is preliminary data.</text>
</comment>
<sequence>MSFEKENIACEKIKLLLHDLEIKVPIVKAHSVSPQYSCGQTTTAASTIVGCPYKIDSTSTLLRFSPLLSISIIPIVLTPCLAFSRAQSTAGNRFYFSFHAHKTIVQCPSIIPCPRRLPFSPSAAPSPISPPRSPTIAPSIPLSLSPTASPNSVSWLLKFLFVLLALKARVEEVVDEGQEEAKEDTEELEAAIVAVMAVERVCQRLPVVIITAEETGCIQKQNPNSIN</sequence>
<proteinExistence type="predicted"/>